<keyword evidence="1" id="KW-1133">Transmembrane helix</keyword>
<dbReference type="OrthoDB" id="5342093at2759"/>
<feature type="domain" description="DUF6594" evidence="2">
    <location>
        <begin position="19"/>
        <end position="304"/>
    </location>
</feature>
<feature type="transmembrane region" description="Helical" evidence="1">
    <location>
        <begin position="292"/>
        <end position="312"/>
    </location>
</feature>
<feature type="transmembrane region" description="Helical" evidence="1">
    <location>
        <begin position="267"/>
        <end position="285"/>
    </location>
</feature>
<evidence type="ECO:0000313" key="4">
    <source>
        <dbReference type="Proteomes" id="UP000070501"/>
    </source>
</evidence>
<evidence type="ECO:0000259" key="2">
    <source>
        <dbReference type="Pfam" id="PF20237"/>
    </source>
</evidence>
<sequence>MTTGNNGRHGTRLVHTLDQISTLMTRQDDLAILRRFDDVHLFNLLMLQSDIDRLLQDFKECAPSVTDGNAVMGQTPWYVLPSVDMSNFEGPADSKPTEALHKKRLGIWTTLKSKLREYDDAILDFAKLRSLEAPSGEDVAKLRRELHARKVDETAGSLVSQSWEAENDDDFVTIRVAGEKGSRVSNWIRLAVGLLKWEFVDRHKALTTSSGPRDIVVGKKKAPISRKEMAQKHAFTSRFAMALFGGIALIVPTVIMSKVEGIDTSLITTSVAVLVFGLVLAFGATDSTGKDVLTATAAYTAVLVVFVGTSLAGKDQNPAATAAATAAERRC</sequence>
<evidence type="ECO:0000256" key="1">
    <source>
        <dbReference type="SAM" id="Phobius"/>
    </source>
</evidence>
<evidence type="ECO:0000313" key="3">
    <source>
        <dbReference type="EMBL" id="KXJ85477.1"/>
    </source>
</evidence>
<dbReference type="STRING" id="196109.A0A136IKH5"/>
<reference evidence="4" key="1">
    <citation type="submission" date="2016-02" db="EMBL/GenBank/DDBJ databases">
        <title>Draft genome sequence of Microdochium bolleyi, a fungal endophyte of beachgrass.</title>
        <authorList>
            <consortium name="DOE Joint Genome Institute"/>
            <person name="David A.S."/>
            <person name="May G."/>
            <person name="Haridas S."/>
            <person name="Lim J."/>
            <person name="Wang M."/>
            <person name="Labutti K."/>
            <person name="Lipzen A."/>
            <person name="Barry K."/>
            <person name="Grigoriev I.V."/>
        </authorList>
    </citation>
    <scope>NUCLEOTIDE SEQUENCE [LARGE SCALE GENOMIC DNA]</scope>
    <source>
        <strain evidence="4">J235TASD1</strain>
    </source>
</reference>
<gene>
    <name evidence="3" type="ORF">Micbo1qcDRAFT_237478</name>
</gene>
<feature type="transmembrane region" description="Helical" evidence="1">
    <location>
        <begin position="235"/>
        <end position="255"/>
    </location>
</feature>
<keyword evidence="4" id="KW-1185">Reference proteome</keyword>
<keyword evidence="1" id="KW-0812">Transmembrane</keyword>
<proteinExistence type="predicted"/>
<dbReference type="InParanoid" id="A0A136IKH5"/>
<dbReference type="InterPro" id="IPR046529">
    <property type="entry name" value="DUF6594"/>
</dbReference>
<dbReference type="AlphaFoldDB" id="A0A136IKH5"/>
<dbReference type="Pfam" id="PF20237">
    <property type="entry name" value="DUF6594"/>
    <property type="match status" value="1"/>
</dbReference>
<keyword evidence="1" id="KW-0472">Membrane</keyword>
<dbReference type="Proteomes" id="UP000070501">
    <property type="component" value="Unassembled WGS sequence"/>
</dbReference>
<organism evidence="3 4">
    <name type="scientific">Microdochium bolleyi</name>
    <dbReference type="NCBI Taxonomy" id="196109"/>
    <lineage>
        <taxon>Eukaryota</taxon>
        <taxon>Fungi</taxon>
        <taxon>Dikarya</taxon>
        <taxon>Ascomycota</taxon>
        <taxon>Pezizomycotina</taxon>
        <taxon>Sordariomycetes</taxon>
        <taxon>Xylariomycetidae</taxon>
        <taxon>Xylariales</taxon>
        <taxon>Microdochiaceae</taxon>
        <taxon>Microdochium</taxon>
    </lineage>
</organism>
<dbReference type="EMBL" id="KQ964281">
    <property type="protein sequence ID" value="KXJ85477.1"/>
    <property type="molecule type" value="Genomic_DNA"/>
</dbReference>
<dbReference type="PANTHER" id="PTHR34502:SF5">
    <property type="entry name" value="DUF6594 DOMAIN-CONTAINING PROTEIN"/>
    <property type="match status" value="1"/>
</dbReference>
<accession>A0A136IKH5</accession>
<protein>
    <recommendedName>
        <fullName evidence="2">DUF6594 domain-containing protein</fullName>
    </recommendedName>
</protein>
<name>A0A136IKH5_9PEZI</name>
<dbReference type="PANTHER" id="PTHR34502">
    <property type="entry name" value="DUF6594 DOMAIN-CONTAINING PROTEIN-RELATED"/>
    <property type="match status" value="1"/>
</dbReference>